<dbReference type="GO" id="GO:0016853">
    <property type="term" value="F:isomerase activity"/>
    <property type="evidence" value="ECO:0007669"/>
    <property type="project" value="TreeGrafter"/>
</dbReference>
<feature type="active site" evidence="2">
    <location>
        <position position="46"/>
    </location>
</feature>
<evidence type="ECO:0008006" key="5">
    <source>
        <dbReference type="Google" id="ProtNLM"/>
    </source>
</evidence>
<dbReference type="EMBL" id="QFXC01000011">
    <property type="protein sequence ID" value="RDH82432.1"/>
    <property type="molecule type" value="Genomic_DNA"/>
</dbReference>
<comment type="caution">
    <text evidence="3">The sequence shown here is derived from an EMBL/GenBank/DDBJ whole genome shotgun (WGS) entry which is preliminary data.</text>
</comment>
<evidence type="ECO:0000313" key="4">
    <source>
        <dbReference type="Proteomes" id="UP000254266"/>
    </source>
</evidence>
<dbReference type="GO" id="GO:0005737">
    <property type="term" value="C:cytoplasm"/>
    <property type="evidence" value="ECO:0007669"/>
    <property type="project" value="TreeGrafter"/>
</dbReference>
<evidence type="ECO:0000256" key="1">
    <source>
        <dbReference type="ARBA" id="ARBA00008270"/>
    </source>
</evidence>
<dbReference type="PANTHER" id="PTHR13774">
    <property type="entry name" value="PHENAZINE BIOSYNTHESIS PROTEIN"/>
    <property type="match status" value="1"/>
</dbReference>
<comment type="similarity">
    <text evidence="1">Belongs to the PhzF family.</text>
</comment>
<dbReference type="Proteomes" id="UP000254266">
    <property type="component" value="Unassembled WGS sequence"/>
</dbReference>
<proteinExistence type="inferred from homology"/>
<dbReference type="PIRSF" id="PIRSF016184">
    <property type="entry name" value="PhzC_PhzF"/>
    <property type="match status" value="1"/>
</dbReference>
<evidence type="ECO:0000313" key="3">
    <source>
        <dbReference type="EMBL" id="RDH82432.1"/>
    </source>
</evidence>
<dbReference type="SUPFAM" id="SSF54506">
    <property type="entry name" value="Diaminopimelate epimerase-like"/>
    <property type="match status" value="1"/>
</dbReference>
<dbReference type="InterPro" id="IPR003719">
    <property type="entry name" value="Phenazine_PhzF-like"/>
</dbReference>
<keyword evidence="4" id="KW-1185">Reference proteome</keyword>
<accession>A0A370DBZ6</accession>
<name>A0A370DBZ6_9GAMM</name>
<protein>
    <recommendedName>
        <fullName evidence="5">PhzF family phenazine biosynthesis protein</fullName>
    </recommendedName>
</protein>
<dbReference type="AlphaFoldDB" id="A0A370DBZ6"/>
<evidence type="ECO:0000256" key="2">
    <source>
        <dbReference type="PIRSR" id="PIRSR016184-1"/>
    </source>
</evidence>
<reference evidence="3 4" key="1">
    <citation type="journal article" date="2018" name="ISME J.">
        <title>Endosymbiont genomes yield clues of tubeworm success.</title>
        <authorList>
            <person name="Li Y."/>
            <person name="Liles M.R."/>
            <person name="Halanych K.M."/>
        </authorList>
    </citation>
    <scope>NUCLEOTIDE SEQUENCE [LARGE SCALE GENOMIC DNA]</scope>
    <source>
        <strain evidence="3">A1464</strain>
    </source>
</reference>
<gene>
    <name evidence="3" type="ORF">DIZ80_09065</name>
</gene>
<sequence>MNLKYNLLNAFTKTHFNGAQIAVFNQAEGLSSVRMLELAKELNLTETVFISQSDMKGCDAKLQIFTPQGECDFAGQAVVAACYIMADSGLLNGSDACIELNGQKLEIIQSLKNQKVQVSIPVSEKYDDYVPSNQELADIIGLDKSEIGYQNYKSMIAGCPLPYLMIPVKNNRVLRSAQFHENKWQLSFVASLASQVLLFTGDHPFDDINFSARLLGKGISVNDDPPIGAAAPAFGLYLSHGINDYHRSCLIQRGDKDKRISIMEINVDKHGSEVVGLQLGGHVVKMAEGYFDIPDE</sequence>
<dbReference type="Gene3D" id="3.10.310.10">
    <property type="entry name" value="Diaminopimelate Epimerase, Chain A, domain 1"/>
    <property type="match status" value="2"/>
</dbReference>
<dbReference type="PANTHER" id="PTHR13774:SF32">
    <property type="entry name" value="ANTISENSE-ENHANCING SEQUENCE 1"/>
    <property type="match status" value="1"/>
</dbReference>
<dbReference type="NCBIfam" id="TIGR00654">
    <property type="entry name" value="PhzF_family"/>
    <property type="match status" value="1"/>
</dbReference>
<organism evidence="3 4">
    <name type="scientific">endosymbiont of Galathealinum brachiosum</name>
    <dbReference type="NCBI Taxonomy" id="2200906"/>
    <lineage>
        <taxon>Bacteria</taxon>
        <taxon>Pseudomonadati</taxon>
        <taxon>Pseudomonadota</taxon>
        <taxon>Gammaproteobacteria</taxon>
        <taxon>sulfur-oxidizing symbionts</taxon>
    </lineage>
</organism>
<dbReference type="Pfam" id="PF02567">
    <property type="entry name" value="PhzC-PhzF"/>
    <property type="match status" value="1"/>
</dbReference>